<keyword evidence="4" id="KW-0812">Transmembrane</keyword>
<dbReference type="GO" id="GO:0016740">
    <property type="term" value="F:transferase activity"/>
    <property type="evidence" value="ECO:0007669"/>
    <property type="project" value="UniProtKB-KW"/>
</dbReference>
<evidence type="ECO:0000259" key="5">
    <source>
        <dbReference type="Pfam" id="PF01755"/>
    </source>
</evidence>
<dbReference type="InterPro" id="IPR050757">
    <property type="entry name" value="Collagen_mod_GT25"/>
</dbReference>
<dbReference type="STRING" id="1073090.A0A1L9SJI4"/>
<dbReference type="PANTHER" id="PTHR10730:SF53">
    <property type="entry name" value="GLYCOSYLTRANSFERASE 25 FAMILY MEMBER"/>
    <property type="match status" value="1"/>
</dbReference>
<dbReference type="PANTHER" id="PTHR10730">
    <property type="entry name" value="PROCOLLAGEN-LYSINE,2-OXOGLUTARATE 5-DIOXYGENASE/GLYCOSYLTRANSFERASE 25 FAMILY MEMBER"/>
    <property type="match status" value="1"/>
</dbReference>
<dbReference type="EMBL" id="KV878341">
    <property type="protein sequence ID" value="OJJ47380.1"/>
    <property type="molecule type" value="Genomic_DNA"/>
</dbReference>
<evidence type="ECO:0000256" key="3">
    <source>
        <dbReference type="ARBA" id="ARBA00022679"/>
    </source>
</evidence>
<dbReference type="GeneID" id="34613871"/>
<dbReference type="AlphaFoldDB" id="A0A1L9SJI4"/>
<proteinExistence type="inferred from homology"/>
<protein>
    <recommendedName>
        <fullName evidence="5">Glycosyl transferase family 25 domain-containing protein</fullName>
    </recommendedName>
</protein>
<dbReference type="RefSeq" id="XP_022581890.1">
    <property type="nucleotide sequence ID" value="XM_022727407.1"/>
</dbReference>
<dbReference type="Pfam" id="PF01755">
    <property type="entry name" value="Glyco_transf_25"/>
    <property type="match status" value="1"/>
</dbReference>
<dbReference type="CDD" id="cd06532">
    <property type="entry name" value="Glyco_transf_25"/>
    <property type="match status" value="1"/>
</dbReference>
<keyword evidence="3" id="KW-0808">Transferase</keyword>
<dbReference type="InterPro" id="IPR002654">
    <property type="entry name" value="Glyco_trans_25"/>
</dbReference>
<evidence type="ECO:0000256" key="4">
    <source>
        <dbReference type="SAM" id="Phobius"/>
    </source>
</evidence>
<dbReference type="Proteomes" id="UP000184188">
    <property type="component" value="Unassembled WGS sequence"/>
</dbReference>
<accession>A0A1L9SJI4</accession>
<reference evidence="7" key="1">
    <citation type="journal article" date="2017" name="Genome Biol.">
        <title>Comparative genomics reveals high biological diversity and specific adaptations in the industrially and medically important fungal genus Aspergillus.</title>
        <authorList>
            <person name="de Vries R.P."/>
            <person name="Riley R."/>
            <person name="Wiebenga A."/>
            <person name="Aguilar-Osorio G."/>
            <person name="Amillis S."/>
            <person name="Uchima C.A."/>
            <person name="Anderluh G."/>
            <person name="Asadollahi M."/>
            <person name="Askin M."/>
            <person name="Barry K."/>
            <person name="Battaglia E."/>
            <person name="Bayram O."/>
            <person name="Benocci T."/>
            <person name="Braus-Stromeyer S.A."/>
            <person name="Caldana C."/>
            <person name="Canovas D."/>
            <person name="Cerqueira G.C."/>
            <person name="Chen F."/>
            <person name="Chen W."/>
            <person name="Choi C."/>
            <person name="Clum A."/>
            <person name="Dos Santos R.A."/>
            <person name="Damasio A.R."/>
            <person name="Diallinas G."/>
            <person name="Emri T."/>
            <person name="Fekete E."/>
            <person name="Flipphi M."/>
            <person name="Freyberg S."/>
            <person name="Gallo A."/>
            <person name="Gournas C."/>
            <person name="Habgood R."/>
            <person name="Hainaut M."/>
            <person name="Harispe M.L."/>
            <person name="Henrissat B."/>
            <person name="Hilden K.S."/>
            <person name="Hope R."/>
            <person name="Hossain A."/>
            <person name="Karabika E."/>
            <person name="Karaffa L."/>
            <person name="Karanyi Z."/>
            <person name="Krasevec N."/>
            <person name="Kuo A."/>
            <person name="Kusch H."/>
            <person name="LaButti K."/>
            <person name="Lagendijk E.L."/>
            <person name="Lapidus A."/>
            <person name="Levasseur A."/>
            <person name="Lindquist E."/>
            <person name="Lipzen A."/>
            <person name="Logrieco A.F."/>
            <person name="MacCabe A."/>
            <person name="Maekelae M.R."/>
            <person name="Malavazi I."/>
            <person name="Melin P."/>
            <person name="Meyer V."/>
            <person name="Mielnichuk N."/>
            <person name="Miskei M."/>
            <person name="Molnar A.P."/>
            <person name="Mule G."/>
            <person name="Ngan C.Y."/>
            <person name="Orejas M."/>
            <person name="Orosz E."/>
            <person name="Ouedraogo J.P."/>
            <person name="Overkamp K.M."/>
            <person name="Park H.-S."/>
            <person name="Perrone G."/>
            <person name="Piumi F."/>
            <person name="Punt P.J."/>
            <person name="Ram A.F."/>
            <person name="Ramon A."/>
            <person name="Rauscher S."/>
            <person name="Record E."/>
            <person name="Riano-Pachon D.M."/>
            <person name="Robert V."/>
            <person name="Roehrig J."/>
            <person name="Ruller R."/>
            <person name="Salamov A."/>
            <person name="Salih N.S."/>
            <person name="Samson R.A."/>
            <person name="Sandor E."/>
            <person name="Sanguinetti M."/>
            <person name="Schuetze T."/>
            <person name="Sepcic K."/>
            <person name="Shelest E."/>
            <person name="Sherlock G."/>
            <person name="Sophianopoulou V."/>
            <person name="Squina F.M."/>
            <person name="Sun H."/>
            <person name="Susca A."/>
            <person name="Todd R.B."/>
            <person name="Tsang A."/>
            <person name="Unkles S.E."/>
            <person name="van de Wiele N."/>
            <person name="van Rossen-Uffink D."/>
            <person name="Oliveira J.V."/>
            <person name="Vesth T.C."/>
            <person name="Visser J."/>
            <person name="Yu J.-H."/>
            <person name="Zhou M."/>
            <person name="Andersen M.R."/>
            <person name="Archer D.B."/>
            <person name="Baker S.E."/>
            <person name="Benoit I."/>
            <person name="Brakhage A.A."/>
            <person name="Braus G.H."/>
            <person name="Fischer R."/>
            <person name="Frisvad J.C."/>
            <person name="Goldman G.H."/>
            <person name="Houbraken J."/>
            <person name="Oakley B."/>
            <person name="Pocsi I."/>
            <person name="Scazzocchio C."/>
            <person name="Seiboth B."/>
            <person name="vanKuyk P.A."/>
            <person name="Wortman J."/>
            <person name="Dyer P.S."/>
            <person name="Grigoriev I.V."/>
        </authorList>
    </citation>
    <scope>NUCLEOTIDE SEQUENCE [LARGE SCALE GENOMIC DNA]</scope>
    <source>
        <strain evidence="7">CBS 506.65</strain>
    </source>
</reference>
<feature type="domain" description="Glycosyl transferase family 25" evidence="5">
    <location>
        <begin position="64"/>
        <end position="168"/>
    </location>
</feature>
<name>A0A1L9SJI4_9EURO</name>
<sequence>MFPTMASLALRRQAPLYGLGVAAIVMIILPASLFIWPAHPVPIAAGDHLVAHQDPIRNGTLGFQKIFAINLPTRSDKRDNLILASALSNIHIEFVDGVTADEVNPASYPYNWHTEFTQTEYGVRRAHINAMERIVEEGLGSALIIEDDADWDVSLKTQLQSFAHAVRALQGADEAISPYGDAWDVLWMGHCGITCAEQAPYFMADSDPTVLPPSHFLPYWRDGPSIERAADSRIICPVSDGVCMPFYAVSAVGARRLLSALSVSPADVAGVVDSGAQIDVALGRICGSGFLRCFAPYPSLTGGYRAAGPENKGSDIHQADAVGKVEIKPAWSWGVMYSVMMNVHRLLYGDGTVHANWEDLPVLDVDPHSIPVVGGQQFRV</sequence>
<gene>
    <name evidence="6" type="ORF">ASPZODRAFT_1947666</name>
</gene>
<organism evidence="6 7">
    <name type="scientific">Penicilliopsis zonata CBS 506.65</name>
    <dbReference type="NCBI Taxonomy" id="1073090"/>
    <lineage>
        <taxon>Eukaryota</taxon>
        <taxon>Fungi</taxon>
        <taxon>Dikarya</taxon>
        <taxon>Ascomycota</taxon>
        <taxon>Pezizomycotina</taxon>
        <taxon>Eurotiomycetes</taxon>
        <taxon>Eurotiomycetidae</taxon>
        <taxon>Eurotiales</taxon>
        <taxon>Aspergillaceae</taxon>
        <taxon>Penicilliopsis</taxon>
    </lineage>
</organism>
<comment type="similarity">
    <text evidence="1">Belongs to the glycosyltransferase 25 family.</text>
</comment>
<keyword evidence="4" id="KW-0472">Membrane</keyword>
<dbReference type="OrthoDB" id="47375at2759"/>
<evidence type="ECO:0000313" key="6">
    <source>
        <dbReference type="EMBL" id="OJJ47380.1"/>
    </source>
</evidence>
<evidence type="ECO:0000313" key="7">
    <source>
        <dbReference type="Proteomes" id="UP000184188"/>
    </source>
</evidence>
<keyword evidence="4" id="KW-1133">Transmembrane helix</keyword>
<dbReference type="VEuPathDB" id="FungiDB:ASPZODRAFT_1947666"/>
<feature type="transmembrane region" description="Helical" evidence="4">
    <location>
        <begin position="16"/>
        <end position="36"/>
    </location>
</feature>
<keyword evidence="7" id="KW-1185">Reference proteome</keyword>
<keyword evidence="2" id="KW-0328">Glycosyltransferase</keyword>
<evidence type="ECO:0000256" key="2">
    <source>
        <dbReference type="ARBA" id="ARBA00022676"/>
    </source>
</evidence>
<evidence type="ECO:0000256" key="1">
    <source>
        <dbReference type="ARBA" id="ARBA00006721"/>
    </source>
</evidence>